<sequence>MLLLVLAFLSLSQVGDAFYYGKRYYSGLSVNFTVNTHSDLLAGTDSHISFNFGYANKSTHKLLYYYENFKHDYGSFERSGEDKLKGMFGAWQYRDIERACAGDSNTRTEYRTCLSKPNVVFIQMRKNEAVMVDFGKKWKLASIEVTACVDGFFCGRSKFVPANEWFDGVSAYYFRSSKSGEKHRIHKGYPMVGKYYYP</sequence>
<gene>
    <name evidence="2" type="ORF">QR680_014324</name>
</gene>
<accession>A0AA39I8J8</accession>
<organism evidence="2 3">
    <name type="scientific">Steinernema hermaphroditum</name>
    <dbReference type="NCBI Taxonomy" id="289476"/>
    <lineage>
        <taxon>Eukaryota</taxon>
        <taxon>Metazoa</taxon>
        <taxon>Ecdysozoa</taxon>
        <taxon>Nematoda</taxon>
        <taxon>Chromadorea</taxon>
        <taxon>Rhabditida</taxon>
        <taxon>Tylenchina</taxon>
        <taxon>Panagrolaimomorpha</taxon>
        <taxon>Strongyloidoidea</taxon>
        <taxon>Steinernematidae</taxon>
        <taxon>Steinernema</taxon>
    </lineage>
</organism>
<keyword evidence="3" id="KW-1185">Reference proteome</keyword>
<dbReference type="EMBL" id="JAUCMV010000002">
    <property type="protein sequence ID" value="KAK0419797.1"/>
    <property type="molecule type" value="Genomic_DNA"/>
</dbReference>
<evidence type="ECO:0000313" key="2">
    <source>
        <dbReference type="EMBL" id="KAK0419797.1"/>
    </source>
</evidence>
<name>A0AA39I8J8_9BILA</name>
<feature type="signal peptide" evidence="1">
    <location>
        <begin position="1"/>
        <end position="17"/>
    </location>
</feature>
<evidence type="ECO:0000313" key="3">
    <source>
        <dbReference type="Proteomes" id="UP001175271"/>
    </source>
</evidence>
<keyword evidence="1" id="KW-0732">Signal</keyword>
<evidence type="ECO:0000256" key="1">
    <source>
        <dbReference type="SAM" id="SignalP"/>
    </source>
</evidence>
<feature type="chain" id="PRO_5041404361" evidence="1">
    <location>
        <begin position="18"/>
        <end position="198"/>
    </location>
</feature>
<comment type="caution">
    <text evidence="2">The sequence shown here is derived from an EMBL/GenBank/DDBJ whole genome shotgun (WGS) entry which is preliminary data.</text>
</comment>
<reference evidence="2" key="1">
    <citation type="submission" date="2023-06" db="EMBL/GenBank/DDBJ databases">
        <title>Genomic analysis of the entomopathogenic nematode Steinernema hermaphroditum.</title>
        <authorList>
            <person name="Schwarz E.M."/>
            <person name="Heppert J.K."/>
            <person name="Baniya A."/>
            <person name="Schwartz H.T."/>
            <person name="Tan C.-H."/>
            <person name="Antoshechkin I."/>
            <person name="Sternberg P.W."/>
            <person name="Goodrich-Blair H."/>
            <person name="Dillman A.R."/>
        </authorList>
    </citation>
    <scope>NUCLEOTIDE SEQUENCE</scope>
    <source>
        <strain evidence="2">PS9179</strain>
        <tissue evidence="2">Whole animal</tissue>
    </source>
</reference>
<dbReference type="InterPro" id="IPR036392">
    <property type="entry name" value="PLAT/LH2_dom_sf"/>
</dbReference>
<dbReference type="Proteomes" id="UP001175271">
    <property type="component" value="Unassembled WGS sequence"/>
</dbReference>
<dbReference type="AlphaFoldDB" id="A0AA39I8J8"/>
<proteinExistence type="predicted"/>
<protein>
    <submittedName>
        <fullName evidence="2">Uncharacterized protein</fullName>
    </submittedName>
</protein>
<dbReference type="SUPFAM" id="SSF49723">
    <property type="entry name" value="Lipase/lipooxygenase domain (PLAT/LH2 domain)"/>
    <property type="match status" value="1"/>
</dbReference>